<accession>A0A432W8W8</accession>
<evidence type="ECO:0000256" key="11">
    <source>
        <dbReference type="SAM" id="Phobius"/>
    </source>
</evidence>
<dbReference type="GO" id="GO:0015627">
    <property type="term" value="C:type II protein secretion system complex"/>
    <property type="evidence" value="ECO:0007669"/>
    <property type="project" value="InterPro"/>
</dbReference>
<comment type="caution">
    <text evidence="12">The sequence shown here is derived from an EMBL/GenBank/DDBJ whole genome shotgun (WGS) entry which is preliminary data.</text>
</comment>
<evidence type="ECO:0000256" key="8">
    <source>
        <dbReference type="ARBA" id="ARBA00022927"/>
    </source>
</evidence>
<feature type="transmembrane region" description="Helical" evidence="11">
    <location>
        <begin position="6"/>
        <end position="28"/>
    </location>
</feature>
<evidence type="ECO:0000256" key="9">
    <source>
        <dbReference type="ARBA" id="ARBA00023136"/>
    </source>
</evidence>
<dbReference type="RefSeq" id="WP_126803238.1">
    <property type="nucleotide sequence ID" value="NZ_PIPL01000001.1"/>
</dbReference>
<name>A0A432W8W8_9GAMM</name>
<keyword evidence="13" id="KW-1185">Reference proteome</keyword>
<evidence type="ECO:0000256" key="5">
    <source>
        <dbReference type="ARBA" id="ARBA00022475"/>
    </source>
</evidence>
<evidence type="ECO:0000256" key="2">
    <source>
        <dbReference type="ARBA" id="ARBA00007208"/>
    </source>
</evidence>
<dbReference type="InterPro" id="IPR022792">
    <property type="entry name" value="T2SS_protein-GspN"/>
</dbReference>
<keyword evidence="6" id="KW-0997">Cell inner membrane</keyword>
<evidence type="ECO:0000256" key="7">
    <source>
        <dbReference type="ARBA" id="ARBA00022692"/>
    </source>
</evidence>
<reference evidence="12 13" key="1">
    <citation type="journal article" date="2011" name="Front. Microbiol.">
        <title>Genomic signatures of strain selection and enhancement in Bacillus atrophaeus var. globigii, a historical biowarfare simulant.</title>
        <authorList>
            <person name="Gibbons H.S."/>
            <person name="Broomall S.M."/>
            <person name="McNew L.A."/>
            <person name="Daligault H."/>
            <person name="Chapman C."/>
            <person name="Bruce D."/>
            <person name="Karavis M."/>
            <person name="Krepps M."/>
            <person name="McGregor P.A."/>
            <person name="Hong C."/>
            <person name="Park K.H."/>
            <person name="Akmal A."/>
            <person name="Feldman A."/>
            <person name="Lin J.S."/>
            <person name="Chang W.E."/>
            <person name="Higgs B.W."/>
            <person name="Demirev P."/>
            <person name="Lindquist J."/>
            <person name="Liem A."/>
            <person name="Fochler E."/>
            <person name="Read T.D."/>
            <person name="Tapia R."/>
            <person name="Johnson S."/>
            <person name="Bishop-Lilly K.A."/>
            <person name="Detter C."/>
            <person name="Han C."/>
            <person name="Sozhamannan S."/>
            <person name="Rosenzweig C.N."/>
            <person name="Skowronski E.W."/>
        </authorList>
    </citation>
    <scope>NUCLEOTIDE SEQUENCE [LARGE SCALE GENOMIC DNA]</scope>
    <source>
        <strain evidence="12 13">MLST1</strain>
    </source>
</reference>
<proteinExistence type="inferred from homology"/>
<keyword evidence="5" id="KW-1003">Cell membrane</keyword>
<organism evidence="12 13">
    <name type="scientific">Aliidiomarina minuta</name>
    <dbReference type="NCBI Taxonomy" id="880057"/>
    <lineage>
        <taxon>Bacteria</taxon>
        <taxon>Pseudomonadati</taxon>
        <taxon>Pseudomonadota</taxon>
        <taxon>Gammaproteobacteria</taxon>
        <taxon>Alteromonadales</taxon>
        <taxon>Idiomarinaceae</taxon>
        <taxon>Aliidiomarina</taxon>
    </lineage>
</organism>
<evidence type="ECO:0000313" key="13">
    <source>
        <dbReference type="Proteomes" id="UP000288293"/>
    </source>
</evidence>
<dbReference type="Pfam" id="PF01203">
    <property type="entry name" value="T2SSN"/>
    <property type="match status" value="1"/>
</dbReference>
<dbReference type="GO" id="GO:0015628">
    <property type="term" value="P:protein secretion by the type II secretion system"/>
    <property type="evidence" value="ECO:0007669"/>
    <property type="project" value="InterPro"/>
</dbReference>
<dbReference type="GO" id="GO:0005886">
    <property type="term" value="C:plasma membrane"/>
    <property type="evidence" value="ECO:0007669"/>
    <property type="project" value="UniProtKB-SubCell"/>
</dbReference>
<evidence type="ECO:0000313" key="12">
    <source>
        <dbReference type="EMBL" id="RUO26426.1"/>
    </source>
</evidence>
<keyword evidence="4" id="KW-0813">Transport</keyword>
<gene>
    <name evidence="12" type="ORF">CWE09_06885</name>
</gene>
<keyword evidence="11" id="KW-1133">Transmembrane helix</keyword>
<evidence type="ECO:0000256" key="3">
    <source>
        <dbReference type="ARBA" id="ARBA00021563"/>
    </source>
</evidence>
<dbReference type="OrthoDB" id="6118198at2"/>
<keyword evidence="7 11" id="KW-0812">Transmembrane</keyword>
<dbReference type="EMBL" id="PIPL01000001">
    <property type="protein sequence ID" value="RUO26426.1"/>
    <property type="molecule type" value="Genomic_DNA"/>
</dbReference>
<protein>
    <recommendedName>
        <fullName evidence="3">Type II secretion system protein N</fullName>
    </recommendedName>
    <alternativeName>
        <fullName evidence="10">General secretion pathway protein N</fullName>
    </alternativeName>
</protein>
<comment type="subcellular location">
    <subcellularLocation>
        <location evidence="1">Cell inner membrane</location>
    </subcellularLocation>
</comment>
<keyword evidence="8" id="KW-0653">Protein transport</keyword>
<evidence type="ECO:0000256" key="1">
    <source>
        <dbReference type="ARBA" id="ARBA00004533"/>
    </source>
</evidence>
<dbReference type="AlphaFoldDB" id="A0A432W8W8"/>
<evidence type="ECO:0000256" key="4">
    <source>
        <dbReference type="ARBA" id="ARBA00022448"/>
    </source>
</evidence>
<keyword evidence="9 11" id="KW-0472">Membrane</keyword>
<comment type="similarity">
    <text evidence="2">Belongs to the GSP N family.</text>
</comment>
<evidence type="ECO:0000256" key="6">
    <source>
        <dbReference type="ARBA" id="ARBA00022519"/>
    </source>
</evidence>
<sequence length="246" mass="27030">MNKWGIIGLLVFIYLVALVVLLPARFVLQFVQPPAEVEWGAVSGSIWSGQIGTLRVQDITLREIDWRLSPLALVVGRAQVSLHIGDHPDNIITGQGELRMSSSTLAVEALNLHGRVADLATLSPVPSPFALQGEFSLNLTHYQWGQPLCSELNGQVQVNNAALQIGRNWEELGDFNADLNCENGRIIALLDDANRLGLTADAEIWAQGARAEFSINPPPEAPRAIRNLMDVLPPEARQTQRLNFTF</sequence>
<evidence type="ECO:0000256" key="10">
    <source>
        <dbReference type="ARBA" id="ARBA00030772"/>
    </source>
</evidence>
<dbReference type="Proteomes" id="UP000288293">
    <property type="component" value="Unassembled WGS sequence"/>
</dbReference>